<organism evidence="2 3">
    <name type="scientific">Alistipes shahii</name>
    <dbReference type="NCBI Taxonomy" id="328814"/>
    <lineage>
        <taxon>Bacteria</taxon>
        <taxon>Pseudomonadati</taxon>
        <taxon>Bacteroidota</taxon>
        <taxon>Bacteroidia</taxon>
        <taxon>Bacteroidales</taxon>
        <taxon>Rikenellaceae</taxon>
        <taxon>Alistipes</taxon>
    </lineage>
</organism>
<dbReference type="SUPFAM" id="SSF46955">
    <property type="entry name" value="Putative DNA-binding domain"/>
    <property type="match status" value="1"/>
</dbReference>
<dbReference type="RefSeq" id="WP_019151498.1">
    <property type="nucleotide sequence ID" value="NZ_VVXK01000042.1"/>
</dbReference>
<reference evidence="2 3" key="1">
    <citation type="journal article" date="2019" name="Nat. Med.">
        <title>A library of human gut bacterial isolates paired with longitudinal multiomics data enables mechanistic microbiome research.</title>
        <authorList>
            <person name="Poyet M."/>
            <person name="Groussin M."/>
            <person name="Gibbons S.M."/>
            <person name="Avila-Pacheco J."/>
            <person name="Jiang X."/>
            <person name="Kearney S.M."/>
            <person name="Perrotta A.R."/>
            <person name="Berdy B."/>
            <person name="Zhao S."/>
            <person name="Lieberman T.D."/>
            <person name="Swanson P.K."/>
            <person name="Smith M."/>
            <person name="Roesemann S."/>
            <person name="Alexander J.E."/>
            <person name="Rich S.A."/>
            <person name="Livny J."/>
            <person name="Vlamakis H."/>
            <person name="Clish C."/>
            <person name="Bullock K."/>
            <person name="Deik A."/>
            <person name="Scott J."/>
            <person name="Pierce K.A."/>
            <person name="Xavier R.J."/>
            <person name="Alm E.J."/>
        </authorList>
    </citation>
    <scope>NUCLEOTIDE SEQUENCE [LARGE SCALE GENOMIC DNA]</scope>
    <source>
        <strain evidence="2 3">BIOML-A2</strain>
    </source>
</reference>
<dbReference type="NCBIfam" id="TIGR01764">
    <property type="entry name" value="excise"/>
    <property type="match status" value="1"/>
</dbReference>
<dbReference type="Pfam" id="PF12728">
    <property type="entry name" value="HTH_17"/>
    <property type="match status" value="1"/>
</dbReference>
<protein>
    <submittedName>
        <fullName evidence="2">Helix-turn-helix domain-containing protein</fullName>
    </submittedName>
</protein>
<evidence type="ECO:0000259" key="1">
    <source>
        <dbReference type="Pfam" id="PF12728"/>
    </source>
</evidence>
<dbReference type="InterPro" id="IPR010093">
    <property type="entry name" value="SinI_DNA-bd"/>
</dbReference>
<accession>A0A5B3FT90</accession>
<dbReference type="AlphaFoldDB" id="A0A5B3FT90"/>
<comment type="caution">
    <text evidence="2">The sequence shown here is derived from an EMBL/GenBank/DDBJ whole genome shotgun (WGS) entry which is preliminary data.</text>
</comment>
<dbReference type="GO" id="GO:0003677">
    <property type="term" value="F:DNA binding"/>
    <property type="evidence" value="ECO:0007669"/>
    <property type="project" value="InterPro"/>
</dbReference>
<dbReference type="EMBL" id="VVXK01000042">
    <property type="protein sequence ID" value="KAA2364410.1"/>
    <property type="molecule type" value="Genomic_DNA"/>
</dbReference>
<gene>
    <name evidence="2" type="ORF">F2Y13_15460</name>
</gene>
<feature type="domain" description="Helix-turn-helix" evidence="1">
    <location>
        <begin position="41"/>
        <end position="93"/>
    </location>
</feature>
<name>A0A5B3FT90_9BACT</name>
<evidence type="ECO:0000313" key="3">
    <source>
        <dbReference type="Proteomes" id="UP000323567"/>
    </source>
</evidence>
<dbReference type="Proteomes" id="UP000323567">
    <property type="component" value="Unassembled WGS sequence"/>
</dbReference>
<dbReference type="InterPro" id="IPR041657">
    <property type="entry name" value="HTH_17"/>
</dbReference>
<sequence>MNKFTDETPIAMLTVGQLKEILGIDRILGNLTANQAPTEQVMTIEEVVRLTGYSKATIYKFTSDRKIPFRKPEHGGRRLYFQREEILDWLQSESHPTIEQENIQRINQLKKH</sequence>
<proteinExistence type="predicted"/>
<dbReference type="InterPro" id="IPR009061">
    <property type="entry name" value="DNA-bd_dom_put_sf"/>
</dbReference>
<evidence type="ECO:0000313" key="2">
    <source>
        <dbReference type="EMBL" id="KAA2364410.1"/>
    </source>
</evidence>